<accession>A0ABP6AFN9</accession>
<feature type="transmembrane region" description="Helical" evidence="1">
    <location>
        <begin position="569"/>
        <end position="587"/>
    </location>
</feature>
<protein>
    <submittedName>
        <fullName evidence="2">Uncharacterized protein</fullName>
    </submittedName>
</protein>
<feature type="transmembrane region" description="Helical" evidence="1">
    <location>
        <begin position="71"/>
        <end position="91"/>
    </location>
</feature>
<feature type="transmembrane region" description="Helical" evidence="1">
    <location>
        <begin position="126"/>
        <end position="145"/>
    </location>
</feature>
<dbReference type="EMBL" id="BAAARY010000002">
    <property type="protein sequence ID" value="GAA2514251.1"/>
    <property type="molecule type" value="Genomic_DNA"/>
</dbReference>
<evidence type="ECO:0000256" key="1">
    <source>
        <dbReference type="SAM" id="Phobius"/>
    </source>
</evidence>
<keyword evidence="1" id="KW-0812">Transmembrane</keyword>
<feature type="transmembrane region" description="Helical" evidence="1">
    <location>
        <begin position="539"/>
        <end position="557"/>
    </location>
</feature>
<organism evidence="2 3">
    <name type="scientific">Pilimelia columellifera subsp. columellifera</name>
    <dbReference type="NCBI Taxonomy" id="706583"/>
    <lineage>
        <taxon>Bacteria</taxon>
        <taxon>Bacillati</taxon>
        <taxon>Actinomycetota</taxon>
        <taxon>Actinomycetes</taxon>
        <taxon>Micromonosporales</taxon>
        <taxon>Micromonosporaceae</taxon>
        <taxon>Pilimelia</taxon>
    </lineage>
</organism>
<proteinExistence type="predicted"/>
<keyword evidence="3" id="KW-1185">Reference proteome</keyword>
<comment type="caution">
    <text evidence="2">The sequence shown here is derived from an EMBL/GenBank/DDBJ whole genome shotgun (WGS) entry which is preliminary data.</text>
</comment>
<keyword evidence="1" id="KW-1133">Transmembrane helix</keyword>
<feature type="transmembrane region" description="Helical" evidence="1">
    <location>
        <begin position="443"/>
        <end position="462"/>
    </location>
</feature>
<reference evidence="3" key="1">
    <citation type="journal article" date="2019" name="Int. J. Syst. Evol. Microbiol.">
        <title>The Global Catalogue of Microorganisms (GCM) 10K type strain sequencing project: providing services to taxonomists for standard genome sequencing and annotation.</title>
        <authorList>
            <consortium name="The Broad Institute Genomics Platform"/>
            <consortium name="The Broad Institute Genome Sequencing Center for Infectious Disease"/>
            <person name="Wu L."/>
            <person name="Ma J."/>
        </authorList>
    </citation>
    <scope>NUCLEOTIDE SEQUENCE [LARGE SCALE GENOMIC DNA]</scope>
    <source>
        <strain evidence="3">JCM 3367</strain>
    </source>
</reference>
<feature type="transmembrane region" description="Helical" evidence="1">
    <location>
        <begin position="218"/>
        <end position="240"/>
    </location>
</feature>
<feature type="transmembrane region" description="Helical" evidence="1">
    <location>
        <begin position="97"/>
        <end position="114"/>
    </location>
</feature>
<feature type="transmembrane region" description="Helical" evidence="1">
    <location>
        <begin position="287"/>
        <end position="304"/>
    </location>
</feature>
<feature type="transmembrane region" description="Helical" evidence="1">
    <location>
        <begin position="12"/>
        <end position="31"/>
    </location>
</feature>
<evidence type="ECO:0000313" key="2">
    <source>
        <dbReference type="EMBL" id="GAA2514251.1"/>
    </source>
</evidence>
<name>A0ABP6AFN9_9ACTN</name>
<feature type="transmembrane region" description="Helical" evidence="1">
    <location>
        <begin position="37"/>
        <end position="59"/>
    </location>
</feature>
<feature type="transmembrane region" description="Helical" evidence="1">
    <location>
        <begin position="404"/>
        <end position="422"/>
    </location>
</feature>
<feature type="transmembrane region" description="Helical" evidence="1">
    <location>
        <begin position="363"/>
        <end position="384"/>
    </location>
</feature>
<feature type="transmembrane region" description="Helical" evidence="1">
    <location>
        <begin position="500"/>
        <end position="519"/>
    </location>
</feature>
<evidence type="ECO:0000313" key="3">
    <source>
        <dbReference type="Proteomes" id="UP001499978"/>
    </source>
</evidence>
<feature type="transmembrane region" description="Helical" evidence="1">
    <location>
        <begin position="468"/>
        <end position="488"/>
    </location>
</feature>
<sequence length="744" mass="78925">MPRVKPQDAARAWAPAVVTVAAVGALLLAAGAPPAALAAYAAYGLLAVLLPGTLVFRALRRRPHTLVEDLTYGAIVGLALELPAWALFSLAGAQRWLWLWPVLVIAPFLAAPRLRRHWRPTYPTAAPRGWSWSVSAVIVGFAWYLSESFLFRNPVLPGDDSQQQYIDLAFQLSLAGEATHSFPLDVPQAAGEPLRYHWFGFAHMAAASLISGVDLPTVFFRLAVPALCALAALAAAVTGWRISARPYAGALAAALMFAIGEFGFENGVRQLFGTQATFIVWGSPSMTYSWVLLLPLIATAAGLLRGPTDGDAPPPFGRGGWALLALLLLASTGAKASSAPVVAGAAAFAVLVCLWRRRPARPAWALFGAAVAAQAFATVVLFNFESHGVVVDPFSGLRPYVEPGAALGWVAVTVAFALNMQLRLAGIAPLLWSRRGRLDPDQAFLAGGALAGPAVYLALGHPGSSNQYFLRAAFAFGVMLSAWGYVELWERSALTRAARWRWAVGAAAVGFALVAAQFLAGPAGSVAPPAHRPLLPLLLWAALLTVVAAVAFLGWRLACGPGPLLRRRLGLAALTLALVAGAPGLPMDAAANRASPNGGAYVNVPMPRTLVDAARHVHRHSRPDDIVATNAHCREIVEGHCDARSFWLSAYAERTVLIEGWAFAPRAVSLGTSPYGPFWDQALFGANEAAFTAPTAQGLTALRDRHGVRWLVVDRQAGRESAALAALADLSYQNGRAAVYRLRE</sequence>
<feature type="transmembrane region" description="Helical" evidence="1">
    <location>
        <begin position="316"/>
        <end position="333"/>
    </location>
</feature>
<keyword evidence="1" id="KW-0472">Membrane</keyword>
<gene>
    <name evidence="2" type="ORF">GCM10010201_07810</name>
</gene>
<dbReference type="Proteomes" id="UP001499978">
    <property type="component" value="Unassembled WGS sequence"/>
</dbReference>